<dbReference type="Proteomes" id="UP000193719">
    <property type="component" value="Unassembled WGS sequence"/>
</dbReference>
<proteinExistence type="predicted"/>
<dbReference type="AlphaFoldDB" id="A0A1Y1V205"/>
<reference evidence="1 2" key="2">
    <citation type="submission" date="2016-08" db="EMBL/GenBank/DDBJ databases">
        <title>Pervasive Adenine N6-methylation of Active Genes in Fungi.</title>
        <authorList>
            <consortium name="DOE Joint Genome Institute"/>
            <person name="Mondo S.J."/>
            <person name="Dannebaum R.O."/>
            <person name="Kuo R.C."/>
            <person name="Labutti K."/>
            <person name="Haridas S."/>
            <person name="Kuo A."/>
            <person name="Salamov A."/>
            <person name="Ahrendt S.R."/>
            <person name="Lipzen A."/>
            <person name="Sullivan W."/>
            <person name="Andreopoulos W.B."/>
            <person name="Clum A."/>
            <person name="Lindquist E."/>
            <person name="Daum C."/>
            <person name="Ramamoorthy G.K."/>
            <person name="Gryganskyi A."/>
            <person name="Culley D."/>
            <person name="Magnuson J.K."/>
            <person name="James T.Y."/>
            <person name="O'Malley M.A."/>
            <person name="Stajich J.E."/>
            <person name="Spatafora J.W."/>
            <person name="Visel A."/>
            <person name="Grigoriev I.V."/>
        </authorList>
    </citation>
    <scope>NUCLEOTIDE SEQUENCE [LARGE SCALE GENOMIC DNA]</scope>
    <source>
        <strain evidence="2">finn</strain>
    </source>
</reference>
<evidence type="ECO:0000313" key="2">
    <source>
        <dbReference type="Proteomes" id="UP000193719"/>
    </source>
</evidence>
<protein>
    <submittedName>
        <fullName evidence="1">Uncharacterized protein</fullName>
    </submittedName>
</protein>
<dbReference type="EMBL" id="MCFH01000039">
    <property type="protein sequence ID" value="ORX45567.1"/>
    <property type="molecule type" value="Genomic_DNA"/>
</dbReference>
<feature type="non-terminal residue" evidence="1">
    <location>
        <position position="1"/>
    </location>
</feature>
<name>A0A1Y1V205_9FUNG</name>
<keyword evidence="2" id="KW-1185">Reference proteome</keyword>
<organism evidence="1 2">
    <name type="scientific">Piromyces finnis</name>
    <dbReference type="NCBI Taxonomy" id="1754191"/>
    <lineage>
        <taxon>Eukaryota</taxon>
        <taxon>Fungi</taxon>
        <taxon>Fungi incertae sedis</taxon>
        <taxon>Chytridiomycota</taxon>
        <taxon>Chytridiomycota incertae sedis</taxon>
        <taxon>Neocallimastigomycetes</taxon>
        <taxon>Neocallimastigales</taxon>
        <taxon>Neocallimastigaceae</taxon>
        <taxon>Piromyces</taxon>
    </lineage>
</organism>
<accession>A0A1Y1V205</accession>
<comment type="caution">
    <text evidence="1">The sequence shown here is derived from an EMBL/GenBank/DDBJ whole genome shotgun (WGS) entry which is preliminary data.</text>
</comment>
<sequence length="90" mass="10704">CNKSFELHYKNCRFTENDINSNIDDLCKIYESEKCNDFFKNPVNSLSECKNISSQYLKKYEKLKNDTYIAFLLKCTKNENNEYCPLSNFT</sequence>
<gene>
    <name evidence="1" type="ORF">BCR36DRAFT_216933</name>
</gene>
<evidence type="ECO:0000313" key="1">
    <source>
        <dbReference type="EMBL" id="ORX45567.1"/>
    </source>
</evidence>
<reference evidence="1 2" key="1">
    <citation type="submission" date="2016-08" db="EMBL/GenBank/DDBJ databases">
        <title>Genomes of anaerobic fungi encode conserved fungal cellulosomes for biomass hydrolysis.</title>
        <authorList>
            <consortium name="DOE Joint Genome Institute"/>
            <person name="Haitjema C.H."/>
            <person name="Gilmore S.P."/>
            <person name="Henske J.K."/>
            <person name="Solomon K.V."/>
            <person name="De Groot R."/>
            <person name="Kuo A."/>
            <person name="Mondo S.J."/>
            <person name="Salamov A.A."/>
            <person name="Labutti K."/>
            <person name="Zhao Z."/>
            <person name="Chiniquy J."/>
            <person name="Barry K."/>
            <person name="Brewer H.M."/>
            <person name="Purvine S.O."/>
            <person name="Wright A.T."/>
            <person name="Boxma B."/>
            <person name="Van Alen T."/>
            <person name="Hackstein J.H."/>
            <person name="Baker S.E."/>
            <person name="Grigoriev I.V."/>
            <person name="O'Malley M.A."/>
        </authorList>
    </citation>
    <scope>NUCLEOTIDE SEQUENCE [LARGE SCALE GENOMIC DNA]</scope>
    <source>
        <strain evidence="2">finn</strain>
    </source>
</reference>
<feature type="non-terminal residue" evidence="1">
    <location>
        <position position="90"/>
    </location>
</feature>
<dbReference type="OrthoDB" id="10467720at2759"/>